<sequence length="268" mass="30532">MKFTPDHLLKTLAVVFCWLYSPAHAQTAKALEENKQLTATILHLDSLFWQTYNECNIEANARYLKEDVSFYHDKGGVTKGVEALNNALKNNICGNPHQKVRREAVAGSVNVHPMRDGDKMYGAILSGEHYFYISYDGKPEKREGVASFTHLWLLENNAWRMANVLSYNHREAPFATTRKEMVLPANALKQYEGTYTNKQFGSFTVKSNGSYLEMEGGGAKMSLFAERPDFFFSKERDLQFEFSTDPRRKVSKIIVHEKGNAVDELAKE</sequence>
<dbReference type="InterPro" id="IPR032710">
    <property type="entry name" value="NTF2-like_dom_sf"/>
</dbReference>
<reference evidence="4" key="1">
    <citation type="submission" date="2020-02" db="EMBL/GenBank/DDBJ databases">
        <authorList>
            <person name="Meier V. D."/>
        </authorList>
    </citation>
    <scope>NUCLEOTIDE SEQUENCE</scope>
    <source>
        <strain evidence="4">AVDCRST_MAG56</strain>
    </source>
</reference>
<dbReference type="EMBL" id="CADCTQ010000001">
    <property type="protein sequence ID" value="CAA9211296.1"/>
    <property type="molecule type" value="Genomic_DNA"/>
</dbReference>
<protein>
    <recommendedName>
        <fullName evidence="5">DUF4440 domain-containing protein</fullName>
    </recommendedName>
</protein>
<organism evidence="4">
    <name type="scientific">uncultured Cytophagales bacterium</name>
    <dbReference type="NCBI Taxonomy" id="158755"/>
    <lineage>
        <taxon>Bacteria</taxon>
        <taxon>Pseudomonadati</taxon>
        <taxon>Bacteroidota</taxon>
        <taxon>Sphingobacteriia</taxon>
        <taxon>Sphingobacteriales</taxon>
        <taxon>environmental samples</taxon>
    </lineage>
</organism>
<dbReference type="AlphaFoldDB" id="A0A6J4H121"/>
<feature type="domain" description="DUF4440" evidence="3">
    <location>
        <begin position="41"/>
        <end position="161"/>
    </location>
</feature>
<evidence type="ECO:0008006" key="5">
    <source>
        <dbReference type="Google" id="ProtNLM"/>
    </source>
</evidence>
<gene>
    <name evidence="4" type="ORF">AVDCRST_MAG56-2383</name>
</gene>
<dbReference type="InterPro" id="IPR021860">
    <property type="entry name" value="Peptidase_S12_Pab87-rel_C"/>
</dbReference>
<feature type="signal peptide" evidence="1">
    <location>
        <begin position="1"/>
        <end position="25"/>
    </location>
</feature>
<proteinExistence type="predicted"/>
<dbReference type="SUPFAM" id="SSF54427">
    <property type="entry name" value="NTF2-like"/>
    <property type="match status" value="1"/>
</dbReference>
<keyword evidence="1" id="KW-0732">Signal</keyword>
<name>A0A6J4H121_9SPHI</name>
<dbReference type="InterPro" id="IPR027843">
    <property type="entry name" value="DUF4440"/>
</dbReference>
<dbReference type="Pfam" id="PF14534">
    <property type="entry name" value="DUF4440"/>
    <property type="match status" value="1"/>
</dbReference>
<feature type="chain" id="PRO_5026974077" description="DUF4440 domain-containing protein" evidence="1">
    <location>
        <begin position="26"/>
        <end position="268"/>
    </location>
</feature>
<evidence type="ECO:0000256" key="1">
    <source>
        <dbReference type="SAM" id="SignalP"/>
    </source>
</evidence>
<evidence type="ECO:0000259" key="2">
    <source>
        <dbReference type="Pfam" id="PF11954"/>
    </source>
</evidence>
<feature type="domain" description="Peptidase S12 Pab87-related C-terminal" evidence="2">
    <location>
        <begin position="179"/>
        <end position="256"/>
    </location>
</feature>
<dbReference type="Gene3D" id="3.10.450.50">
    <property type="match status" value="1"/>
</dbReference>
<accession>A0A6J4H121</accession>
<evidence type="ECO:0000259" key="3">
    <source>
        <dbReference type="Pfam" id="PF14534"/>
    </source>
</evidence>
<evidence type="ECO:0000313" key="4">
    <source>
        <dbReference type="EMBL" id="CAA9211296.1"/>
    </source>
</evidence>
<dbReference type="Gene3D" id="2.40.128.600">
    <property type="match status" value="1"/>
</dbReference>
<dbReference type="Pfam" id="PF11954">
    <property type="entry name" value="DUF3471"/>
    <property type="match status" value="1"/>
</dbReference>